<dbReference type="InterPro" id="IPR012938">
    <property type="entry name" value="Glc/Sorbosone_DH"/>
</dbReference>
<dbReference type="PANTHER" id="PTHR19328">
    <property type="entry name" value="HEDGEHOG-INTERACTING PROTEIN"/>
    <property type="match status" value="1"/>
</dbReference>
<comment type="caution">
    <text evidence="2">The sequence shown here is derived from an EMBL/GenBank/DDBJ whole genome shotgun (WGS) entry which is preliminary data.</text>
</comment>
<evidence type="ECO:0000313" key="2">
    <source>
        <dbReference type="EMBL" id="MCU4753792.1"/>
    </source>
</evidence>
<dbReference type="InterPro" id="IPR011041">
    <property type="entry name" value="Quinoprot_gluc/sorb_DH_b-prop"/>
</dbReference>
<dbReference type="RefSeq" id="WP_342810097.1">
    <property type="nucleotide sequence ID" value="NZ_JAOPJZ010000022.1"/>
</dbReference>
<gene>
    <name evidence="2" type="ORF">OB919_17685</name>
</gene>
<sequence>MSAERHSTRRCQNRRTVLSSTVAGGFLALAGCLSLLENGAEVEDTAPETSEEVDFDVEIVTDEVAYPWGIAFSDDGSTMLVTEREGTLSLVDHDNGDHQSVAGTPEVYASGQGGLLDVTFHPAYPDETWVYLTYAASDDDGASATHLGRGRLEESEPALESFEQLFVVEPFVDSTAHFGSRVVFGDDGMVYLTSGDRGFKDFGPDHVSQDTTNAIGTTLRLEPDGTVPDDNPFVDDDDVLDAIYSYGHRNAQGMVVHPETGDIWQSEHGEEDGDEINVIEAGGNYGWPIAHTGCEYSTDDPVGADPRELDDVVDPVYFWECGTGGFPPAGMTIYDGDAFPDWHGDLFVGNLAGQYMGRFTLEGTVVDGVEALLEGRGWRVRDVEVEPGTGYLYVAVDSDRGPVVRLRPQSD</sequence>
<protein>
    <submittedName>
        <fullName evidence="2">PQQ-dependent sugar dehydrogenase</fullName>
    </submittedName>
</protein>
<dbReference type="AlphaFoldDB" id="A0AAP3E8E3"/>
<dbReference type="Proteomes" id="UP001321047">
    <property type="component" value="Unassembled WGS sequence"/>
</dbReference>
<feature type="domain" description="Glucose/Sorbosone dehydrogenase" evidence="1">
    <location>
        <begin position="65"/>
        <end position="405"/>
    </location>
</feature>
<name>A0AAP3E8E3_9EURY</name>
<proteinExistence type="predicted"/>
<keyword evidence="3" id="KW-1185">Reference proteome</keyword>
<organism evidence="2 3">
    <name type="scientific">Natronosalvus hydrolyticus</name>
    <dbReference type="NCBI Taxonomy" id="2979988"/>
    <lineage>
        <taxon>Archaea</taxon>
        <taxon>Methanobacteriati</taxon>
        <taxon>Methanobacteriota</taxon>
        <taxon>Stenosarchaea group</taxon>
        <taxon>Halobacteria</taxon>
        <taxon>Halobacteriales</taxon>
        <taxon>Natrialbaceae</taxon>
        <taxon>Natronosalvus</taxon>
    </lineage>
</organism>
<dbReference type="PANTHER" id="PTHR19328:SF75">
    <property type="entry name" value="ALDOSE SUGAR DEHYDROGENASE YLII"/>
    <property type="match status" value="1"/>
</dbReference>
<evidence type="ECO:0000259" key="1">
    <source>
        <dbReference type="Pfam" id="PF07995"/>
    </source>
</evidence>
<reference evidence="2 3" key="1">
    <citation type="submission" date="2022-09" db="EMBL/GenBank/DDBJ databases">
        <title>Enrichment on poylsaccharides allowed isolation of novel metabolic and taxonomic groups of Haloarchaea.</title>
        <authorList>
            <person name="Sorokin D.Y."/>
            <person name="Elcheninov A.G."/>
            <person name="Khizhniak T.V."/>
            <person name="Kolganova T.V."/>
            <person name="Kublanov I.V."/>
        </authorList>
    </citation>
    <scope>NUCLEOTIDE SEQUENCE [LARGE SCALE GENOMIC DNA]</scope>
    <source>
        <strain evidence="2 3">AArc-curdl1</strain>
    </source>
</reference>
<dbReference type="InterPro" id="IPR011042">
    <property type="entry name" value="6-blade_b-propeller_TolB-like"/>
</dbReference>
<accession>A0AAP3E8E3</accession>
<dbReference type="Gene3D" id="2.120.10.30">
    <property type="entry name" value="TolB, C-terminal domain"/>
    <property type="match status" value="1"/>
</dbReference>
<dbReference type="SUPFAM" id="SSF50952">
    <property type="entry name" value="Soluble quinoprotein glucose dehydrogenase"/>
    <property type="match status" value="1"/>
</dbReference>
<dbReference type="Pfam" id="PF07995">
    <property type="entry name" value="GSDH"/>
    <property type="match status" value="1"/>
</dbReference>
<dbReference type="PROSITE" id="PS51257">
    <property type="entry name" value="PROKAR_LIPOPROTEIN"/>
    <property type="match status" value="1"/>
</dbReference>
<evidence type="ECO:0000313" key="3">
    <source>
        <dbReference type="Proteomes" id="UP001321047"/>
    </source>
</evidence>
<dbReference type="EMBL" id="JAOPJZ010000022">
    <property type="protein sequence ID" value="MCU4753792.1"/>
    <property type="molecule type" value="Genomic_DNA"/>
</dbReference>